<accession>A0ABM8T4V6</accession>
<dbReference type="SUPFAM" id="SSF53474">
    <property type="entry name" value="alpha/beta-Hydrolases"/>
    <property type="match status" value="1"/>
</dbReference>
<reference evidence="2 3" key="1">
    <citation type="submission" date="2021-02" db="EMBL/GenBank/DDBJ databases">
        <authorList>
            <person name="Vanwijnsberghe S."/>
        </authorList>
    </citation>
    <scope>NUCLEOTIDE SEQUENCE [LARGE SCALE GENOMIC DNA]</scope>
    <source>
        <strain evidence="2 3">R-69776</strain>
    </source>
</reference>
<protein>
    <submittedName>
        <fullName evidence="2">2-hydroxy-6-oxononadienedioate/2-hydroxy-6-oxononatrienedioate hydrolase</fullName>
        <ecNumber evidence="2">3.7.1.14</ecNumber>
    </submittedName>
</protein>
<dbReference type="PANTHER" id="PTHR43798">
    <property type="entry name" value="MONOACYLGLYCEROL LIPASE"/>
    <property type="match status" value="1"/>
</dbReference>
<dbReference type="GO" id="GO:0016787">
    <property type="term" value="F:hydrolase activity"/>
    <property type="evidence" value="ECO:0007669"/>
    <property type="project" value="UniProtKB-KW"/>
</dbReference>
<dbReference type="PRINTS" id="PR00111">
    <property type="entry name" value="ABHYDROLASE"/>
</dbReference>
<dbReference type="RefSeq" id="WP_234475650.1">
    <property type="nucleotide sequence ID" value="NZ_CAJNAW010000026.1"/>
</dbReference>
<evidence type="ECO:0000259" key="1">
    <source>
        <dbReference type="Pfam" id="PF12697"/>
    </source>
</evidence>
<sequence length="303" mass="33261">MRVQAVQMGHGSTFCDDILPLDRKMNDRLRQIRRSVESRVQKFGVRPSAPIGRKLAALCGRPSYTALPATFYIQMSLPIIFLPAMPCDGRMYADQVEGLKDLASPSVQVLAHATFAESADRLLNSTTGTFILAGTAYGGCLAMEVLARAPDRVRGLWLMNCQPGVHPNPCAARKIGVRIRRGEHENVIDEFADNAIPADDIASREAFVQMARDSGAALFARQSDATLGRSDHWSTLSASKVPTLLIWGEADHLVPLDVGARIARVIPHARFEPLRGCGHFPTLERPALCTKIARDWMTCSEFP</sequence>
<keyword evidence="3" id="KW-1185">Reference proteome</keyword>
<dbReference type="Pfam" id="PF12697">
    <property type="entry name" value="Abhydrolase_6"/>
    <property type="match status" value="1"/>
</dbReference>
<organism evidence="2 3">
    <name type="scientific">Paraburkholderia nemoris</name>
    <dbReference type="NCBI Taxonomy" id="2793076"/>
    <lineage>
        <taxon>Bacteria</taxon>
        <taxon>Pseudomonadati</taxon>
        <taxon>Pseudomonadota</taxon>
        <taxon>Betaproteobacteria</taxon>
        <taxon>Burkholderiales</taxon>
        <taxon>Burkholderiaceae</taxon>
        <taxon>Paraburkholderia</taxon>
    </lineage>
</organism>
<dbReference type="InterPro" id="IPR050266">
    <property type="entry name" value="AB_hydrolase_sf"/>
</dbReference>
<keyword evidence="2" id="KW-0378">Hydrolase</keyword>
<evidence type="ECO:0000313" key="3">
    <source>
        <dbReference type="Proteomes" id="UP000673821"/>
    </source>
</evidence>
<dbReference type="InterPro" id="IPR029058">
    <property type="entry name" value="AB_hydrolase_fold"/>
</dbReference>
<dbReference type="InterPro" id="IPR000073">
    <property type="entry name" value="AB_hydrolase_1"/>
</dbReference>
<comment type="caution">
    <text evidence="2">The sequence shown here is derived from an EMBL/GenBank/DDBJ whole genome shotgun (WGS) entry which is preliminary data.</text>
</comment>
<evidence type="ECO:0000313" key="2">
    <source>
        <dbReference type="EMBL" id="CAE6858497.1"/>
    </source>
</evidence>
<name>A0ABM8T4V6_9BURK</name>
<dbReference type="EMBL" id="CAJNBH010000047">
    <property type="protein sequence ID" value="CAE6858497.1"/>
    <property type="molecule type" value="Genomic_DNA"/>
</dbReference>
<dbReference type="Gene3D" id="3.40.50.1820">
    <property type="entry name" value="alpha/beta hydrolase"/>
    <property type="match status" value="1"/>
</dbReference>
<proteinExistence type="predicted"/>
<dbReference type="Proteomes" id="UP000673821">
    <property type="component" value="Unassembled WGS sequence"/>
</dbReference>
<dbReference type="EC" id="3.7.1.14" evidence="2"/>
<feature type="domain" description="AB hydrolase-1" evidence="1">
    <location>
        <begin position="116"/>
        <end position="287"/>
    </location>
</feature>
<gene>
    <name evidence="2" type="primary">mhpC</name>
    <name evidence="2" type="ORF">R69776_07874</name>
</gene>